<organism evidence="2 3">
    <name type="scientific">Aspergillus bertholletiae</name>
    <dbReference type="NCBI Taxonomy" id="1226010"/>
    <lineage>
        <taxon>Eukaryota</taxon>
        <taxon>Fungi</taxon>
        <taxon>Dikarya</taxon>
        <taxon>Ascomycota</taxon>
        <taxon>Pezizomycotina</taxon>
        <taxon>Eurotiomycetes</taxon>
        <taxon>Eurotiomycetidae</taxon>
        <taxon>Eurotiales</taxon>
        <taxon>Aspergillaceae</taxon>
        <taxon>Aspergillus</taxon>
        <taxon>Aspergillus subgen. Circumdati</taxon>
    </lineage>
</organism>
<name>A0A5N7BJT6_9EURO</name>
<dbReference type="AlphaFoldDB" id="A0A5N7BJT6"/>
<feature type="domain" description="Ketoreductase (KR)" evidence="1">
    <location>
        <begin position="5"/>
        <end position="87"/>
    </location>
</feature>
<sequence>MTLAVEEMIPTLASMDCLSHVFSYDIIDEKRLGAVVKEIQTNSNPLYADVINCSVSCADAAFGNMTYDKWYTLIKSKVNSLPTVHRSRASQLCYLLQPAHLATEVKPTTTRAMPSKIP</sequence>
<evidence type="ECO:0000313" key="2">
    <source>
        <dbReference type="EMBL" id="KAE8382033.1"/>
    </source>
</evidence>
<keyword evidence="3" id="KW-1185">Reference proteome</keyword>
<dbReference type="EMBL" id="ML736165">
    <property type="protein sequence ID" value="KAE8382033.1"/>
    <property type="molecule type" value="Genomic_DNA"/>
</dbReference>
<protein>
    <recommendedName>
        <fullName evidence="1">Ketoreductase (KR) domain-containing protein</fullName>
    </recommendedName>
</protein>
<accession>A0A5N7BJT6</accession>
<gene>
    <name evidence="2" type="ORF">BDV26DRAFT_288791</name>
</gene>
<reference evidence="2 3" key="1">
    <citation type="submission" date="2019-04" db="EMBL/GenBank/DDBJ databases">
        <title>Friends and foes A comparative genomics studyof 23 Aspergillus species from section Flavi.</title>
        <authorList>
            <consortium name="DOE Joint Genome Institute"/>
            <person name="Kjaerbolling I."/>
            <person name="Vesth T."/>
            <person name="Frisvad J.C."/>
            <person name="Nybo J.L."/>
            <person name="Theobald S."/>
            <person name="Kildgaard S."/>
            <person name="Isbrandt T."/>
            <person name="Kuo A."/>
            <person name="Sato A."/>
            <person name="Lyhne E.K."/>
            <person name="Kogle M.E."/>
            <person name="Wiebenga A."/>
            <person name="Kun R.S."/>
            <person name="Lubbers R.J."/>
            <person name="Makela M.R."/>
            <person name="Barry K."/>
            <person name="Chovatia M."/>
            <person name="Clum A."/>
            <person name="Daum C."/>
            <person name="Haridas S."/>
            <person name="He G."/>
            <person name="LaButti K."/>
            <person name="Lipzen A."/>
            <person name="Mondo S."/>
            <person name="Riley R."/>
            <person name="Salamov A."/>
            <person name="Simmons B.A."/>
            <person name="Magnuson J.K."/>
            <person name="Henrissat B."/>
            <person name="Mortensen U.H."/>
            <person name="Larsen T.O."/>
            <person name="Devries R.P."/>
            <person name="Grigoriev I.V."/>
            <person name="Machida M."/>
            <person name="Baker S.E."/>
            <person name="Andersen M.R."/>
        </authorList>
    </citation>
    <scope>NUCLEOTIDE SEQUENCE [LARGE SCALE GENOMIC DNA]</scope>
    <source>
        <strain evidence="2 3">IBT 29228</strain>
    </source>
</reference>
<proteinExistence type="predicted"/>
<evidence type="ECO:0000313" key="3">
    <source>
        <dbReference type="Proteomes" id="UP000326198"/>
    </source>
</evidence>
<dbReference type="Proteomes" id="UP000326198">
    <property type="component" value="Unassembled WGS sequence"/>
</dbReference>
<dbReference type="Pfam" id="PF08659">
    <property type="entry name" value="KR"/>
    <property type="match status" value="1"/>
</dbReference>
<dbReference type="InterPro" id="IPR013968">
    <property type="entry name" value="PKS_KR"/>
</dbReference>
<evidence type="ECO:0000259" key="1">
    <source>
        <dbReference type="Pfam" id="PF08659"/>
    </source>
</evidence>